<sequence>MSRSSPATPSPAKSGQRSSSTELRQIDSTPTPTLTIVSSNSLNLAPSNSFNLSSSSLSMSADAIDANATTAHPSPIVVASSSPPALISSSESQATSISSSQASSMTSNQPPAFTDPELQATSSPPQNGLSGGQRPHDSYQKRHQHQQQIAVAQQLYQRPQLASLAAMQGLPVPMPQPVTPQNESGHFVISVSNLPYVVRWQELKDLVKEIIPNHLIVRSEVFTVDNNNKRSHGVGTITVRGRETALKTVQFLDGYEWHTRTLSAALMSPSVVVPYPSATQPLAPAFAPMVFQQPVIPPMATQGQSPNMQQTQPPQQPRSRMHSTPSMSSNSSGQFPSQMHFAIPPSTAMPVQFLGQYPGDFYHPQAASSSPSLASFSEFPQDYHHHRGHQTVDKRKVFIGNIPFNSEWRDLKEFVQSAGKVVRVDIINNTEGQSRGFAIAIFETEEDAQHAIDVFNGVEFEGRILTVRLDRYPETRAANSAAHQSSGLSGQASASSSSGLSSPGAKNNGYGHGGYGSGKGSKKDHGNQQSHYNYNAVYDNGIPVSTYWGGPAMSVSPAFQNMQAQFQGLQIMAPAGVGQLPYRYGSTPQLQAQMAQMHLQGQYQMVQPPMMPSTQIVQPVPAPPPPQQPVSQPTPASQPHQ</sequence>
<proteinExistence type="predicted"/>
<dbReference type="Proteomes" id="UP001489719">
    <property type="component" value="Unassembled WGS sequence"/>
</dbReference>
<dbReference type="EMBL" id="MU970129">
    <property type="protein sequence ID" value="KAK9320430.1"/>
    <property type="molecule type" value="Genomic_DNA"/>
</dbReference>
<name>A0ACC3TID5_9ASCO</name>
<gene>
    <name evidence="1" type="ORF">V1517DRAFT_209316</name>
</gene>
<keyword evidence="2" id="KW-1185">Reference proteome</keyword>
<protein>
    <submittedName>
        <fullName evidence="1">Uncharacterized protein</fullName>
    </submittedName>
</protein>
<accession>A0ACC3TID5</accession>
<comment type="caution">
    <text evidence="1">The sequence shown here is derived from an EMBL/GenBank/DDBJ whole genome shotgun (WGS) entry which is preliminary data.</text>
</comment>
<evidence type="ECO:0000313" key="1">
    <source>
        <dbReference type="EMBL" id="KAK9320430.1"/>
    </source>
</evidence>
<reference evidence="2" key="1">
    <citation type="journal article" date="2024" name="Front. Bioeng. Biotechnol.">
        <title>Genome-scale model development and genomic sequencing of the oleaginous clade Lipomyces.</title>
        <authorList>
            <person name="Czajka J.J."/>
            <person name="Han Y."/>
            <person name="Kim J."/>
            <person name="Mondo S.J."/>
            <person name="Hofstad B.A."/>
            <person name="Robles A."/>
            <person name="Haridas S."/>
            <person name="Riley R."/>
            <person name="LaButti K."/>
            <person name="Pangilinan J."/>
            <person name="Andreopoulos W."/>
            <person name="Lipzen A."/>
            <person name="Yan J."/>
            <person name="Wang M."/>
            <person name="Ng V."/>
            <person name="Grigoriev I.V."/>
            <person name="Spatafora J.W."/>
            <person name="Magnuson J.K."/>
            <person name="Baker S.E."/>
            <person name="Pomraning K.R."/>
        </authorList>
    </citation>
    <scope>NUCLEOTIDE SEQUENCE [LARGE SCALE GENOMIC DNA]</scope>
    <source>
        <strain evidence="2">CBS 10300</strain>
    </source>
</reference>
<organism evidence="1 2">
    <name type="scientific">Lipomyces orientalis</name>
    <dbReference type="NCBI Taxonomy" id="1233043"/>
    <lineage>
        <taxon>Eukaryota</taxon>
        <taxon>Fungi</taxon>
        <taxon>Dikarya</taxon>
        <taxon>Ascomycota</taxon>
        <taxon>Saccharomycotina</taxon>
        <taxon>Lipomycetes</taxon>
        <taxon>Lipomycetales</taxon>
        <taxon>Lipomycetaceae</taxon>
        <taxon>Lipomyces</taxon>
    </lineage>
</organism>
<evidence type="ECO:0000313" key="2">
    <source>
        <dbReference type="Proteomes" id="UP001489719"/>
    </source>
</evidence>